<dbReference type="EMBL" id="WIAO01000016">
    <property type="protein sequence ID" value="MQM26734.1"/>
    <property type="molecule type" value="Genomic_DNA"/>
</dbReference>
<comment type="caution">
    <text evidence="2">The sequence shown here is derived from an EMBL/GenBank/DDBJ whole genome shotgun (WGS) entry which is preliminary data.</text>
</comment>
<dbReference type="AlphaFoldDB" id="A0A6L5GAQ2"/>
<feature type="compositionally biased region" description="Basic and acidic residues" evidence="1">
    <location>
        <begin position="205"/>
        <end position="216"/>
    </location>
</feature>
<dbReference type="RefSeq" id="WP_153025892.1">
    <property type="nucleotide sequence ID" value="NZ_WIAO01000016.1"/>
</dbReference>
<feature type="compositionally biased region" description="Basic and acidic residues" evidence="1">
    <location>
        <begin position="105"/>
        <end position="122"/>
    </location>
</feature>
<organism evidence="2 3">
    <name type="scientific">Glycomyces albidus</name>
    <dbReference type="NCBI Taxonomy" id="2656774"/>
    <lineage>
        <taxon>Bacteria</taxon>
        <taxon>Bacillati</taxon>
        <taxon>Actinomycetota</taxon>
        <taxon>Actinomycetes</taxon>
        <taxon>Glycomycetales</taxon>
        <taxon>Glycomycetaceae</taxon>
        <taxon>Glycomyces</taxon>
    </lineage>
</organism>
<protein>
    <submittedName>
        <fullName evidence="2">DUF3618 domain-containing protein</fullName>
    </submittedName>
</protein>
<name>A0A6L5GAQ2_9ACTN</name>
<dbReference type="Gene3D" id="1.10.287.700">
    <property type="entry name" value="Helix hairpin bin"/>
    <property type="match status" value="1"/>
</dbReference>
<evidence type="ECO:0000313" key="3">
    <source>
        <dbReference type="Proteomes" id="UP000477750"/>
    </source>
</evidence>
<feature type="compositionally biased region" description="Basic and acidic residues" evidence="1">
    <location>
        <begin position="132"/>
        <end position="167"/>
    </location>
</feature>
<keyword evidence="3" id="KW-1185">Reference proteome</keyword>
<gene>
    <name evidence="2" type="ORF">GFD30_14310</name>
</gene>
<sequence>MGTRASEIREDIARTRENLGETIDAVEDRVSPRRMAARGKERVRRKLHNAREKVMGVDVDSQQVEDQIKGNPLAAGMIAFGAGALVASLLPADRSSKEAAQALAEKAEPMVEDAKAELKEVGSDIGRSAGESAKESAHRLQEEAKTSAQHVKEDARSSAEQVKEETGRSSGQTGSDPYRTPGRTGTDPYGTSRETGSDPYPTAGEIRREQPGERGW</sequence>
<feature type="region of interest" description="Disordered" evidence="1">
    <location>
        <begin position="93"/>
        <end position="216"/>
    </location>
</feature>
<accession>A0A6L5GAQ2</accession>
<dbReference type="Proteomes" id="UP000477750">
    <property type="component" value="Unassembled WGS sequence"/>
</dbReference>
<evidence type="ECO:0000313" key="2">
    <source>
        <dbReference type="EMBL" id="MQM26734.1"/>
    </source>
</evidence>
<proteinExistence type="predicted"/>
<dbReference type="InterPro" id="IPR022062">
    <property type="entry name" value="DUF3618"/>
</dbReference>
<reference evidence="2 3" key="1">
    <citation type="submission" date="2019-10" db="EMBL/GenBank/DDBJ databases">
        <title>Glycomyces albidus sp. nov., a novel actinomycete isolated from rhizosphere soil of wheat (Triticum aestivum L.).</title>
        <authorList>
            <person name="Qian L."/>
        </authorList>
    </citation>
    <scope>NUCLEOTIDE SEQUENCE [LARGE SCALE GENOMIC DNA]</scope>
    <source>
        <strain evidence="2 3">NEAU-7082</strain>
    </source>
</reference>
<dbReference type="Pfam" id="PF12277">
    <property type="entry name" value="DUF3618"/>
    <property type="match status" value="1"/>
</dbReference>
<evidence type="ECO:0000256" key="1">
    <source>
        <dbReference type="SAM" id="MobiDB-lite"/>
    </source>
</evidence>